<dbReference type="KEGG" id="tpf:TPHA_0A01430"/>
<evidence type="ECO:0000256" key="2">
    <source>
        <dbReference type="SAM" id="Phobius"/>
    </source>
</evidence>
<dbReference type="PANTHER" id="PTHR37792:SF1">
    <property type="entry name" value="RIBONUCLEASE MRP PROTEIN SUBUNIT RMP1"/>
    <property type="match status" value="1"/>
</dbReference>
<accession>G8BMU8</accession>
<dbReference type="OMA" id="VIPRCYI"/>
<evidence type="ECO:0000256" key="1">
    <source>
        <dbReference type="SAM" id="MobiDB-lite"/>
    </source>
</evidence>
<feature type="region of interest" description="Disordered" evidence="1">
    <location>
        <begin position="193"/>
        <end position="234"/>
    </location>
</feature>
<dbReference type="Proteomes" id="UP000005666">
    <property type="component" value="Chromosome 1"/>
</dbReference>
<dbReference type="GeneID" id="11532358"/>
<proteinExistence type="predicted"/>
<evidence type="ECO:0000313" key="5">
    <source>
        <dbReference type="Proteomes" id="UP000005666"/>
    </source>
</evidence>
<keyword evidence="5" id="KW-1185">Reference proteome</keyword>
<dbReference type="Pfam" id="PF20945">
    <property type="entry name" value="RMP1"/>
    <property type="match status" value="1"/>
</dbReference>
<keyword evidence="2" id="KW-0472">Membrane</keyword>
<protein>
    <recommendedName>
        <fullName evidence="3">RNase MRP protein 1 RNA binding domain-containing protein</fullName>
    </recommendedName>
</protein>
<dbReference type="AlphaFoldDB" id="G8BMU8"/>
<keyword evidence="2" id="KW-1133">Transmembrane helix</keyword>
<name>G8BMU8_TETPH</name>
<feature type="compositionally biased region" description="Basic and acidic residues" evidence="1">
    <location>
        <begin position="204"/>
        <end position="214"/>
    </location>
</feature>
<gene>
    <name evidence="4" type="primary">TPHA0A01430</name>
    <name evidence="4" type="ordered locus">TPHA_0A01430</name>
</gene>
<dbReference type="InterPro" id="IPR047204">
    <property type="entry name" value="RMP1_RBD"/>
</dbReference>
<organism evidence="4 5">
    <name type="scientific">Tetrapisispora phaffii (strain ATCC 24235 / CBS 4417 / NBRC 1672 / NRRL Y-8282 / UCD 70-5)</name>
    <name type="common">Yeast</name>
    <name type="synonym">Fabospora phaffii</name>
    <dbReference type="NCBI Taxonomy" id="1071381"/>
    <lineage>
        <taxon>Eukaryota</taxon>
        <taxon>Fungi</taxon>
        <taxon>Dikarya</taxon>
        <taxon>Ascomycota</taxon>
        <taxon>Saccharomycotina</taxon>
        <taxon>Saccharomycetes</taxon>
        <taxon>Saccharomycetales</taxon>
        <taxon>Saccharomycetaceae</taxon>
        <taxon>Tetrapisispora</taxon>
    </lineage>
</organism>
<reference evidence="4 5" key="1">
    <citation type="journal article" date="2011" name="Proc. Natl. Acad. Sci. U.S.A.">
        <title>Evolutionary erosion of yeast sex chromosomes by mating-type switching accidents.</title>
        <authorList>
            <person name="Gordon J.L."/>
            <person name="Armisen D."/>
            <person name="Proux-Wera E."/>
            <person name="Oheigeartaigh S.S."/>
            <person name="Byrne K.P."/>
            <person name="Wolfe K.H."/>
        </authorList>
    </citation>
    <scope>NUCLEOTIDE SEQUENCE [LARGE SCALE GENOMIC DNA]</scope>
    <source>
        <strain evidence="5">ATCC 24235 / CBS 4417 / NBRC 1672 / NRRL Y-8282 / UCD 70-5</strain>
    </source>
</reference>
<dbReference type="eggNOG" id="ENOG502S2QW">
    <property type="taxonomic scope" value="Eukaryota"/>
</dbReference>
<dbReference type="OrthoDB" id="5414547at2759"/>
<dbReference type="STRING" id="1071381.G8BMU8"/>
<feature type="domain" description="RNase MRP protein 1 RNA binding" evidence="3">
    <location>
        <begin position="21"/>
        <end position="110"/>
    </location>
</feature>
<dbReference type="RefSeq" id="XP_003683660.1">
    <property type="nucleotide sequence ID" value="XM_003683612.1"/>
</dbReference>
<dbReference type="GO" id="GO:0000172">
    <property type="term" value="C:ribonuclease MRP complex"/>
    <property type="evidence" value="ECO:0007669"/>
    <property type="project" value="InterPro"/>
</dbReference>
<feature type="transmembrane region" description="Helical" evidence="2">
    <location>
        <begin position="84"/>
        <end position="108"/>
    </location>
</feature>
<dbReference type="CDD" id="cd22573">
    <property type="entry name" value="RMP1_RBD"/>
    <property type="match status" value="1"/>
</dbReference>
<dbReference type="GO" id="GO:0000466">
    <property type="term" value="P:maturation of 5.8S rRNA from tricistronic rRNA transcript (SSU-rRNA, 5.8S rRNA, LSU-rRNA)"/>
    <property type="evidence" value="ECO:0007669"/>
    <property type="project" value="TreeGrafter"/>
</dbReference>
<feature type="compositionally biased region" description="Basic residues" evidence="1">
    <location>
        <begin position="215"/>
        <end position="225"/>
    </location>
</feature>
<dbReference type="HOGENOM" id="CLU_031977_1_1_1"/>
<keyword evidence="2" id="KW-0812">Transmembrane</keyword>
<evidence type="ECO:0000259" key="3">
    <source>
        <dbReference type="Pfam" id="PF20945"/>
    </source>
</evidence>
<dbReference type="EMBL" id="HE612856">
    <property type="protein sequence ID" value="CCE61226.1"/>
    <property type="molecule type" value="Genomic_DNA"/>
</dbReference>
<sequence>MSKNDINHKDIYLELHQEYRLIHLLYHRNKNQHRIAIWWKWFSILKRSCSKVVEILQRRSLTGRNVTKLYNLIHKFLKQQINKLIYVFNSIIALGQFITLGVVLVGLLSRIYRIYNNLFELYHPLFKVYNLNNIIAESNKLENESQLEKILEKVSHEELGDVITDESVLIKTSNYDNNLDILNTLSEVRNIKESAAGTKPKSHSISDTKVSTKLDKKKKNKKKRSKSDIDSIFG</sequence>
<dbReference type="GO" id="GO:0000294">
    <property type="term" value="P:nuclear-transcribed mRNA catabolic process, RNase MRP-dependent"/>
    <property type="evidence" value="ECO:0007669"/>
    <property type="project" value="TreeGrafter"/>
</dbReference>
<evidence type="ECO:0000313" key="4">
    <source>
        <dbReference type="EMBL" id="CCE61226.1"/>
    </source>
</evidence>
<dbReference type="InterPro" id="IPR047205">
    <property type="entry name" value="RMP1"/>
</dbReference>
<dbReference type="GO" id="GO:0042134">
    <property type="term" value="F:rRNA primary transcript binding"/>
    <property type="evidence" value="ECO:0007669"/>
    <property type="project" value="InterPro"/>
</dbReference>
<dbReference type="PANTHER" id="PTHR37792">
    <property type="entry name" value="RIBONUCLEASE MRP PROTEIN SUBUNIT RMP1"/>
    <property type="match status" value="1"/>
</dbReference>